<reference evidence="2" key="1">
    <citation type="submission" date="2020-10" db="EMBL/GenBank/DDBJ databases">
        <authorList>
            <person name="Castelo-Branco R."/>
            <person name="Eusebio N."/>
            <person name="Adriana R."/>
            <person name="Vieira A."/>
            <person name="Brugerolle De Fraissinette N."/>
            <person name="Rezende De Castro R."/>
            <person name="Schneider M.P."/>
            <person name="Vasconcelos V."/>
            <person name="Leao P.N."/>
        </authorList>
    </citation>
    <scope>NUCLEOTIDE SEQUENCE</scope>
    <source>
        <strain evidence="2">LEGE 11479</strain>
    </source>
</reference>
<evidence type="ECO:0000259" key="1">
    <source>
        <dbReference type="PROSITE" id="PS51677"/>
    </source>
</evidence>
<sequence length="246" mass="27860">MKHWQKISLGLSSISLLLLAYVSLRQPQWMFHWVSQLQPGALFFVDTRESVIALTIDDGPHGETTEAILNVLERHGVTATFFMLSDELSGHETVLQRLIDNGHELGNHMTKDEASIGLTSEEFQTKFMMADQALSVYGDVGWFRPGMGWYNDRMLSLVEGQGYQLVLGSLFPYDTHMPSVRFSQWFVLNNLDPGDILVLHDGPKNRGKRTAQLLEQLLPNVQARGYRIVTLSELATYEQEEEDSTS</sequence>
<evidence type="ECO:0000313" key="2">
    <source>
        <dbReference type="EMBL" id="MBE9067367.1"/>
    </source>
</evidence>
<dbReference type="Proteomes" id="UP000615026">
    <property type="component" value="Unassembled WGS sequence"/>
</dbReference>
<dbReference type="PROSITE" id="PS51677">
    <property type="entry name" value="NODB"/>
    <property type="match status" value="1"/>
</dbReference>
<comment type="caution">
    <text evidence="2">The sequence shown here is derived from an EMBL/GenBank/DDBJ whole genome shotgun (WGS) entry which is preliminary data.</text>
</comment>
<dbReference type="CDD" id="cd10958">
    <property type="entry name" value="CE4_NodB_like_2"/>
    <property type="match status" value="1"/>
</dbReference>
<keyword evidence="3" id="KW-1185">Reference proteome</keyword>
<dbReference type="InterPro" id="IPR050248">
    <property type="entry name" value="Polysacc_deacetylase_ArnD"/>
</dbReference>
<proteinExistence type="predicted"/>
<dbReference type="InterPro" id="IPR002509">
    <property type="entry name" value="NODB_dom"/>
</dbReference>
<dbReference type="GO" id="GO:0016810">
    <property type="term" value="F:hydrolase activity, acting on carbon-nitrogen (but not peptide) bonds"/>
    <property type="evidence" value="ECO:0007669"/>
    <property type="project" value="InterPro"/>
</dbReference>
<gene>
    <name evidence="2" type="ORF">IQ260_11940</name>
</gene>
<dbReference type="AlphaFoldDB" id="A0A928ZTW0"/>
<dbReference type="PANTHER" id="PTHR10587:SF137">
    <property type="entry name" value="4-DEOXY-4-FORMAMIDO-L-ARABINOSE-PHOSPHOUNDECAPRENOL DEFORMYLASE ARND-RELATED"/>
    <property type="match status" value="1"/>
</dbReference>
<evidence type="ECO:0000313" key="3">
    <source>
        <dbReference type="Proteomes" id="UP000615026"/>
    </source>
</evidence>
<dbReference type="PANTHER" id="PTHR10587">
    <property type="entry name" value="GLYCOSYL TRANSFERASE-RELATED"/>
    <property type="match status" value="1"/>
</dbReference>
<dbReference type="EMBL" id="JADEXP010000091">
    <property type="protein sequence ID" value="MBE9067367.1"/>
    <property type="molecule type" value="Genomic_DNA"/>
</dbReference>
<name>A0A928ZTW0_LEPEC</name>
<dbReference type="Gene3D" id="3.20.20.370">
    <property type="entry name" value="Glycoside hydrolase/deacetylase"/>
    <property type="match status" value="1"/>
</dbReference>
<organism evidence="2 3">
    <name type="scientific">Leptolyngbya cf. ectocarpi LEGE 11479</name>
    <dbReference type="NCBI Taxonomy" id="1828722"/>
    <lineage>
        <taxon>Bacteria</taxon>
        <taxon>Bacillati</taxon>
        <taxon>Cyanobacteriota</taxon>
        <taxon>Cyanophyceae</taxon>
        <taxon>Leptolyngbyales</taxon>
        <taxon>Leptolyngbyaceae</taxon>
        <taxon>Leptolyngbya group</taxon>
        <taxon>Leptolyngbya</taxon>
    </lineage>
</organism>
<protein>
    <submittedName>
        <fullName evidence="2">Polysaccharide deacetylase family protein</fullName>
    </submittedName>
</protein>
<accession>A0A928ZTW0</accession>
<dbReference type="Pfam" id="PF01522">
    <property type="entry name" value="Polysacc_deac_1"/>
    <property type="match status" value="1"/>
</dbReference>
<feature type="domain" description="NodB homology" evidence="1">
    <location>
        <begin position="50"/>
        <end position="229"/>
    </location>
</feature>
<dbReference type="GO" id="GO:0005975">
    <property type="term" value="P:carbohydrate metabolic process"/>
    <property type="evidence" value="ECO:0007669"/>
    <property type="project" value="InterPro"/>
</dbReference>
<dbReference type="InterPro" id="IPR011330">
    <property type="entry name" value="Glyco_hydro/deAcase_b/a-brl"/>
</dbReference>
<dbReference type="SUPFAM" id="SSF88713">
    <property type="entry name" value="Glycoside hydrolase/deacetylase"/>
    <property type="match status" value="1"/>
</dbReference>
<dbReference type="RefSeq" id="WP_193993333.1">
    <property type="nucleotide sequence ID" value="NZ_JADEXP010000091.1"/>
</dbReference>